<accession>X1K425</accession>
<dbReference type="Pfam" id="PF12215">
    <property type="entry name" value="Glyco_hydr_116N"/>
    <property type="match status" value="1"/>
</dbReference>
<sequence>MENDFIYKEAKTKEISFPLGGIGSGCIGLAGNGRLIDWEIFNKPNKGSTNGFSHFAIKAEANGKVLDARVLNGNLFPPYTGVFNQPAFNTYGFGPPRDYLAGVPHFREVDFEGEFPIATLSFKEEEEKFPGRVRMRAFNPFIPLNDRDSSIPAAFFEIEVKNTAQKEILYTVCLSLRNPFPPDTTINSYHKKEEISLIKLTSNKLGKSDPEFGDLTVATDGEDVSYQEYWYRGAWFDNLNIYWRDLNTPGRFRNRTYLAGIEKSKVRGREDHCLLATHINIKSGETRTVRFITSWNFPNCINYWNPEGDCKNENRKPKIWKNYYKTLFSDSTESALYSLNNWERLYRETLRFKDTLFSSTMPPAVLDAISANISILKSPTVLRLEDGTFYGWEGCHPNSGCCEGSCTHVWNYAYALPFLFPKLERSMQNADFKYNLASDGSMSFRLQLPLGRERWAFRPCVDGQYGGVMKAYRDWKISGDNTW</sequence>
<dbReference type="PANTHER" id="PTHR12654:SF0">
    <property type="entry name" value="NON-LYSOSOMAL GLUCOSYLCERAMIDASE"/>
    <property type="match status" value="1"/>
</dbReference>
<evidence type="ECO:0000259" key="1">
    <source>
        <dbReference type="Pfam" id="PF12215"/>
    </source>
</evidence>
<name>X1K425_9ZZZZ</name>
<feature type="domain" description="Glycosyl-hydrolase family 116 N-terminal" evidence="1">
    <location>
        <begin position="17"/>
        <end position="344"/>
    </location>
</feature>
<dbReference type="AlphaFoldDB" id="X1K425"/>
<dbReference type="InterPro" id="IPR024462">
    <property type="entry name" value="GH116_N"/>
</dbReference>
<proteinExistence type="predicted"/>
<organism evidence="2">
    <name type="scientific">marine sediment metagenome</name>
    <dbReference type="NCBI Taxonomy" id="412755"/>
    <lineage>
        <taxon>unclassified sequences</taxon>
        <taxon>metagenomes</taxon>
        <taxon>ecological metagenomes</taxon>
    </lineage>
</organism>
<dbReference type="PANTHER" id="PTHR12654">
    <property type="entry name" value="BILE ACID BETA-GLUCOSIDASE-RELATED"/>
    <property type="match status" value="1"/>
</dbReference>
<dbReference type="InterPro" id="IPR052566">
    <property type="entry name" value="Non-lysos_glucosylceramidase"/>
</dbReference>
<evidence type="ECO:0000313" key="2">
    <source>
        <dbReference type="EMBL" id="GAI01777.1"/>
    </source>
</evidence>
<reference evidence="2" key="1">
    <citation type="journal article" date="2014" name="Front. Microbiol.">
        <title>High frequency of phylogenetically diverse reductive dehalogenase-homologous genes in deep subseafloor sedimentary metagenomes.</title>
        <authorList>
            <person name="Kawai M."/>
            <person name="Futagami T."/>
            <person name="Toyoda A."/>
            <person name="Takaki Y."/>
            <person name="Nishi S."/>
            <person name="Hori S."/>
            <person name="Arai W."/>
            <person name="Tsubouchi T."/>
            <person name="Morono Y."/>
            <person name="Uchiyama I."/>
            <person name="Ito T."/>
            <person name="Fujiyama A."/>
            <person name="Inagaki F."/>
            <person name="Takami H."/>
        </authorList>
    </citation>
    <scope>NUCLEOTIDE SEQUENCE</scope>
    <source>
        <strain evidence="2">Expedition CK06-06</strain>
    </source>
</reference>
<protein>
    <recommendedName>
        <fullName evidence="1">Glycosyl-hydrolase family 116 N-terminal domain-containing protein</fullName>
    </recommendedName>
</protein>
<dbReference type="GO" id="GO:0008422">
    <property type="term" value="F:beta-glucosidase activity"/>
    <property type="evidence" value="ECO:0007669"/>
    <property type="project" value="TreeGrafter"/>
</dbReference>
<gene>
    <name evidence="2" type="ORF">S06H3_02515</name>
</gene>
<comment type="caution">
    <text evidence="2">The sequence shown here is derived from an EMBL/GenBank/DDBJ whole genome shotgun (WGS) entry which is preliminary data.</text>
</comment>
<dbReference type="EMBL" id="BARV01000746">
    <property type="protein sequence ID" value="GAI01777.1"/>
    <property type="molecule type" value="Genomic_DNA"/>
</dbReference>
<feature type="non-terminal residue" evidence="2">
    <location>
        <position position="483"/>
    </location>
</feature>